<feature type="signal peptide" evidence="1">
    <location>
        <begin position="1"/>
        <end position="21"/>
    </location>
</feature>
<evidence type="ECO:0000313" key="2">
    <source>
        <dbReference type="EMBL" id="MFB9095989.1"/>
    </source>
</evidence>
<dbReference type="RefSeq" id="WP_236457394.1">
    <property type="nucleotide sequence ID" value="NZ_CBCSGE010000006.1"/>
</dbReference>
<dbReference type="Proteomes" id="UP001589607">
    <property type="component" value="Unassembled WGS sequence"/>
</dbReference>
<keyword evidence="1" id="KW-0732">Signal</keyword>
<evidence type="ECO:0000313" key="3">
    <source>
        <dbReference type="Proteomes" id="UP001589607"/>
    </source>
</evidence>
<organism evidence="2 3">
    <name type="scientific">Flavobacterium jumunjinense</name>
    <dbReference type="NCBI Taxonomy" id="998845"/>
    <lineage>
        <taxon>Bacteria</taxon>
        <taxon>Pseudomonadati</taxon>
        <taxon>Bacteroidota</taxon>
        <taxon>Flavobacteriia</taxon>
        <taxon>Flavobacteriales</taxon>
        <taxon>Flavobacteriaceae</taxon>
        <taxon>Flavobacterium</taxon>
    </lineage>
</organism>
<gene>
    <name evidence="2" type="ORF">ACFFVF_05635</name>
</gene>
<evidence type="ECO:0000256" key="1">
    <source>
        <dbReference type="SAM" id="SignalP"/>
    </source>
</evidence>
<dbReference type="Pfam" id="PF09697">
    <property type="entry name" value="Porph_ging"/>
    <property type="match status" value="1"/>
</dbReference>
<dbReference type="NCBIfam" id="TIGR01200">
    <property type="entry name" value="GLPGLI"/>
    <property type="match status" value="1"/>
</dbReference>
<dbReference type="InterPro" id="IPR005901">
    <property type="entry name" value="GLPGLI"/>
</dbReference>
<accession>A0ABV5GKR8</accession>
<sequence length="243" mass="28610">MKFLNLFILLLSLISFSQKNGYVTYKSFYATTQATEELKERSRMQYQEALDEEMMAKMLRFKLEFNTDESLFYLSESLISDYESISTKNYVTGAFYGYDKFYTNRKQDSLVEQLYYSFAILLKKKKASFINWTLTSESKDINGYLCYKATYTYIQKWKGREFPWPVVAWYCPAIPIPIGPTRYSGLPGLILELHEDKRGFVVEKIEFTDIPVKIKIPVDGEEINDDEIKKRDEELKRGILNQD</sequence>
<comment type="caution">
    <text evidence="2">The sequence shown here is derived from an EMBL/GenBank/DDBJ whole genome shotgun (WGS) entry which is preliminary data.</text>
</comment>
<reference evidence="2 3" key="1">
    <citation type="submission" date="2024-09" db="EMBL/GenBank/DDBJ databases">
        <authorList>
            <person name="Sun Q."/>
            <person name="Mori K."/>
        </authorList>
    </citation>
    <scope>NUCLEOTIDE SEQUENCE [LARGE SCALE GENOMIC DNA]</scope>
    <source>
        <strain evidence="2 3">CECT 7955</strain>
    </source>
</reference>
<dbReference type="EMBL" id="JBHMEY010000012">
    <property type="protein sequence ID" value="MFB9095989.1"/>
    <property type="molecule type" value="Genomic_DNA"/>
</dbReference>
<feature type="chain" id="PRO_5046633345" evidence="1">
    <location>
        <begin position="22"/>
        <end position="243"/>
    </location>
</feature>
<protein>
    <submittedName>
        <fullName evidence="2">GLPGLI family protein</fullName>
    </submittedName>
</protein>
<name>A0ABV5GKR8_9FLAO</name>
<keyword evidence="3" id="KW-1185">Reference proteome</keyword>
<proteinExistence type="predicted"/>